<accession>A0ABZ0S8C6</accession>
<gene>
    <name evidence="1" type="ORF">Thiowin_00662</name>
</gene>
<evidence type="ECO:0000313" key="1">
    <source>
        <dbReference type="EMBL" id="WPL15745.1"/>
    </source>
</evidence>
<name>A0ABZ0S8C6_9GAMM</name>
<organism evidence="1 2">
    <name type="scientific">Thiorhodovibrio winogradskyi</name>
    <dbReference type="NCBI Taxonomy" id="77007"/>
    <lineage>
        <taxon>Bacteria</taxon>
        <taxon>Pseudomonadati</taxon>
        <taxon>Pseudomonadota</taxon>
        <taxon>Gammaproteobacteria</taxon>
        <taxon>Chromatiales</taxon>
        <taxon>Chromatiaceae</taxon>
        <taxon>Thiorhodovibrio</taxon>
    </lineage>
</organism>
<dbReference type="Proteomes" id="UP001432180">
    <property type="component" value="Chromosome"/>
</dbReference>
<proteinExistence type="predicted"/>
<evidence type="ECO:0000313" key="2">
    <source>
        <dbReference type="Proteomes" id="UP001432180"/>
    </source>
</evidence>
<protein>
    <submittedName>
        <fullName evidence="1">Uncharacterized protein</fullName>
    </submittedName>
</protein>
<dbReference type="EMBL" id="CP121472">
    <property type="protein sequence ID" value="WPL15745.1"/>
    <property type="molecule type" value="Genomic_DNA"/>
</dbReference>
<sequence length="40" mass="4679">MAQQGLSREEVLIFFADSTENRSQATYVDTLYQVGDDWFF</sequence>
<reference evidence="1 2" key="1">
    <citation type="journal article" date="2023" name="Microorganisms">
        <title>Thiorhodovibrio frisius and Trv. litoralis spp. nov., Two Novel Members from a Clade of Fastidious Purple Sulfur Bacteria That Exhibit Unique Red-Shifted Light-Harvesting Capabilities.</title>
        <authorList>
            <person name="Methner A."/>
            <person name="Kuzyk S.B."/>
            <person name="Petersen J."/>
            <person name="Bauer S."/>
            <person name="Brinkmann H."/>
            <person name="Sichau K."/>
            <person name="Wanner G."/>
            <person name="Wolf J."/>
            <person name="Neumann-Schaal M."/>
            <person name="Henke P."/>
            <person name="Tank M."/>
            <person name="Sproer C."/>
            <person name="Bunk B."/>
            <person name="Overmann J."/>
        </authorList>
    </citation>
    <scope>NUCLEOTIDE SEQUENCE [LARGE SCALE GENOMIC DNA]</scope>
    <source>
        <strain evidence="1 2">DSM 6702</strain>
    </source>
</reference>
<keyword evidence="2" id="KW-1185">Reference proteome</keyword>
<dbReference type="RefSeq" id="WP_408034154.1">
    <property type="nucleotide sequence ID" value="NZ_CP121472.1"/>
</dbReference>